<accession>A0A5M8IB94</accession>
<name>A0A5M8IB94_CHLPH</name>
<proteinExistence type="predicted"/>
<dbReference type="EMBL" id="VMRG01000001">
    <property type="protein sequence ID" value="KAA6232673.1"/>
    <property type="molecule type" value="Genomic_DNA"/>
</dbReference>
<gene>
    <name evidence="1" type="ORF">FP507_05965</name>
</gene>
<organism evidence="1 2">
    <name type="scientific">Chlorobium phaeovibrioides</name>
    <dbReference type="NCBI Taxonomy" id="1094"/>
    <lineage>
        <taxon>Bacteria</taxon>
        <taxon>Pseudomonadati</taxon>
        <taxon>Chlorobiota</taxon>
        <taxon>Chlorobiia</taxon>
        <taxon>Chlorobiales</taxon>
        <taxon>Chlorobiaceae</taxon>
        <taxon>Chlorobium/Pelodictyon group</taxon>
        <taxon>Chlorobium</taxon>
    </lineage>
</organism>
<dbReference type="AlphaFoldDB" id="A0A5M8IB94"/>
<dbReference type="Pfam" id="PF14125">
    <property type="entry name" value="DUF4292"/>
    <property type="match status" value="1"/>
</dbReference>
<dbReference type="InterPro" id="IPR025634">
    <property type="entry name" value="DUF4292"/>
</dbReference>
<comment type="caution">
    <text evidence="1">The sequence shown here is derived from an EMBL/GenBank/DDBJ whole genome shotgun (WGS) entry which is preliminary data.</text>
</comment>
<protein>
    <submittedName>
        <fullName evidence="1">DUF4292 domain-containing protein</fullName>
    </submittedName>
</protein>
<reference evidence="1 2" key="1">
    <citation type="submission" date="2019-07" db="EMBL/GenBank/DDBJ databases">
        <title>Draft genome Sequence of Chlorobium phaeovibrioides sp. strain PhvTcv-s14, from the Phylum Chlorobi.</title>
        <authorList>
            <person name="Babenko V."/>
            <person name="Boldyreva D."/>
            <person name="Kanygina A."/>
            <person name="Selezneva O."/>
            <person name="Akopiyan T."/>
            <person name="Lunina O."/>
        </authorList>
    </citation>
    <scope>NUCLEOTIDE SEQUENCE [LARGE SCALE GENOMIC DNA]</scope>
    <source>
        <strain evidence="1 2">GrTcv12</strain>
    </source>
</reference>
<evidence type="ECO:0000313" key="1">
    <source>
        <dbReference type="EMBL" id="KAA6232673.1"/>
    </source>
</evidence>
<dbReference type="Proteomes" id="UP000327458">
    <property type="component" value="Unassembled WGS sequence"/>
</dbReference>
<evidence type="ECO:0000313" key="2">
    <source>
        <dbReference type="Proteomes" id="UP000327458"/>
    </source>
</evidence>
<sequence>MVLLMLSGWGCSGFRTVSRTPLPADQAALVAEYRDLYGEVTGSAPFIRSVDGYADVWLSTPKERHKVFCNIRVNRGLESRMIVSAGILGIPVADLFIGRDSVAVHDMLRNRYFIGASNDRNLEKILGVGAASGILGGSLLGLVDIMEPPENIVSVKKGEGLVSFRVRSGSGSKVVVVDVATRTLRALMIEDSFERVQSEVHFRDFESCSVEGRAVLVPRTVSIVLPGKSGPGESQLVISYDERVFNARNGGMKMPIPEGARVVSLDETASLPWM</sequence>